<comment type="caution">
    <text evidence="2">The sequence shown here is derived from an EMBL/GenBank/DDBJ whole genome shotgun (WGS) entry which is preliminary data.</text>
</comment>
<reference evidence="2 3" key="1">
    <citation type="journal article" date="2017" name="Chemistry">
        <title>Isolation, Biosynthesis and Chemical Modifications of Rubterolones A-F: Rare Tropolone Alkaloids from Actinomadura sp. 5-2.</title>
        <authorList>
            <person name="Guo H."/>
            <person name="Benndorf R."/>
            <person name="Leichnitz D."/>
            <person name="Klassen J.L."/>
            <person name="Vollmers J."/>
            <person name="Gorls H."/>
            <person name="Steinacker M."/>
            <person name="Weigel C."/>
            <person name="Dahse H.M."/>
            <person name="Kaster A.K."/>
            <person name="de Beer Z.W."/>
            <person name="Poulsen M."/>
            <person name="Beemelmanns C."/>
        </authorList>
    </citation>
    <scope>NUCLEOTIDE SEQUENCE [LARGE SCALE GENOMIC DNA]</scope>
    <source>
        <strain evidence="2 3">5-2</strain>
    </source>
</reference>
<gene>
    <name evidence="2" type="ORF">BTM25_11890</name>
</gene>
<accession>A0A2P4UP11</accession>
<dbReference type="AlphaFoldDB" id="A0A2P4UP11"/>
<feature type="transmembrane region" description="Helical" evidence="1">
    <location>
        <begin position="110"/>
        <end position="129"/>
    </location>
</feature>
<dbReference type="EMBL" id="MTBP01000001">
    <property type="protein sequence ID" value="POM26781.1"/>
    <property type="molecule type" value="Genomic_DNA"/>
</dbReference>
<keyword evidence="3" id="KW-1185">Reference proteome</keyword>
<organism evidence="2 3">
    <name type="scientific">Actinomadura rubteroloni</name>
    <dbReference type="NCBI Taxonomy" id="1926885"/>
    <lineage>
        <taxon>Bacteria</taxon>
        <taxon>Bacillati</taxon>
        <taxon>Actinomycetota</taxon>
        <taxon>Actinomycetes</taxon>
        <taxon>Streptosporangiales</taxon>
        <taxon>Thermomonosporaceae</taxon>
        <taxon>Actinomadura</taxon>
    </lineage>
</organism>
<evidence type="ECO:0000256" key="1">
    <source>
        <dbReference type="SAM" id="Phobius"/>
    </source>
</evidence>
<name>A0A2P4UP11_9ACTN</name>
<evidence type="ECO:0000313" key="3">
    <source>
        <dbReference type="Proteomes" id="UP000242367"/>
    </source>
</evidence>
<keyword evidence="1" id="KW-1133">Transmembrane helix</keyword>
<evidence type="ECO:0000313" key="2">
    <source>
        <dbReference type="EMBL" id="POM26781.1"/>
    </source>
</evidence>
<keyword evidence="1" id="KW-0472">Membrane</keyword>
<dbReference type="RefSeq" id="WP_103561698.1">
    <property type="nucleotide sequence ID" value="NZ_MTBP01000001.1"/>
</dbReference>
<protein>
    <submittedName>
        <fullName evidence="2">Uncharacterized protein</fullName>
    </submittedName>
</protein>
<dbReference type="Proteomes" id="UP000242367">
    <property type="component" value="Unassembled WGS sequence"/>
</dbReference>
<feature type="transmembrane region" description="Helical" evidence="1">
    <location>
        <begin position="37"/>
        <end position="63"/>
    </location>
</feature>
<proteinExistence type="predicted"/>
<keyword evidence="1" id="KW-0812">Transmembrane</keyword>
<feature type="transmembrane region" description="Helical" evidence="1">
    <location>
        <begin position="75"/>
        <end position="98"/>
    </location>
</feature>
<sequence length="131" mass="13202">MSPRFFASPLTTAVAHPVFAPGTEPVPSDRPPSRTALIAAAFVTLIFDLLCAGFALLCAALAASDLNGDGGADAHGYSVGFRLVAVFSAAVGVLPLFATAPSRVSRQTTLCAIAVLAPISGFALIMAVGSL</sequence>